<name>A0A9D9E0F6_9SPIO</name>
<dbReference type="Proteomes" id="UP000823615">
    <property type="component" value="Unassembled WGS sequence"/>
</dbReference>
<keyword evidence="1" id="KW-0732">Signal</keyword>
<dbReference type="AlphaFoldDB" id="A0A9D9E0F6"/>
<comment type="caution">
    <text evidence="2">The sequence shown here is derived from an EMBL/GenBank/DDBJ whole genome shotgun (WGS) entry which is preliminary data.</text>
</comment>
<evidence type="ECO:0008006" key="4">
    <source>
        <dbReference type="Google" id="ProtNLM"/>
    </source>
</evidence>
<gene>
    <name evidence="2" type="ORF">IAA97_05540</name>
</gene>
<feature type="signal peptide" evidence="1">
    <location>
        <begin position="1"/>
        <end position="24"/>
    </location>
</feature>
<evidence type="ECO:0000256" key="1">
    <source>
        <dbReference type="SAM" id="SignalP"/>
    </source>
</evidence>
<evidence type="ECO:0000313" key="2">
    <source>
        <dbReference type="EMBL" id="MBO8436422.1"/>
    </source>
</evidence>
<sequence>MKRIIAVALTALLLILNFACSYSAVEEPSTGEDPVDEEEGLSSVLTVASEDISSISPYVYGGTSGVSSLSYVEIPAQPSETVPAVPIDGQSYLSYMSPDSIGFQPLVFESASGTKVIFEDASLYEIDEGYYICHVNNIVGVKNVPDVHYREIVIDEKTGETVYEPYEMMVEFTNYYGQNDAIFDVANKEIYLLRDPNDWQNGVWVDTAIFDETVISSQNNLYMALRSYADDKSVLYVADKDNLQAGLVPLTNSSVMNYPYLDIASDDLVMFGVYISNDQYYKLVQGSSRESTPARFEPGYFTINWTDETTGADYSDYAYPSTERMLADGNIIHAFDIFHGNLLVMDYVYTGDEILKGDYKLYPLESDDVYNIELLAMGYVNDAVAGIFKLYGDTKTELLRVKCADGNIEIDEVALPSKYDDISSVEISGERVYWADSIFSGQSAICYVDFQKGEVVSRDVMGKTIASPEINVSDDGTVTYWQYMASNEVGTYAWNIDREAEPRLLMTDETDVQQVINIDSL</sequence>
<organism evidence="2 3">
    <name type="scientific">Candidatus Ornithospirochaeta stercoripullorum</name>
    <dbReference type="NCBI Taxonomy" id="2840899"/>
    <lineage>
        <taxon>Bacteria</taxon>
        <taxon>Pseudomonadati</taxon>
        <taxon>Spirochaetota</taxon>
        <taxon>Spirochaetia</taxon>
        <taxon>Spirochaetales</taxon>
        <taxon>Spirochaetaceae</taxon>
        <taxon>Spirochaetaceae incertae sedis</taxon>
        <taxon>Candidatus Ornithospirochaeta</taxon>
    </lineage>
</organism>
<reference evidence="2" key="1">
    <citation type="submission" date="2020-10" db="EMBL/GenBank/DDBJ databases">
        <authorList>
            <person name="Gilroy R."/>
        </authorList>
    </citation>
    <scope>NUCLEOTIDE SEQUENCE</scope>
    <source>
        <strain evidence="2">7293</strain>
    </source>
</reference>
<protein>
    <recommendedName>
        <fullName evidence="4">DUF5050 domain-containing protein</fullName>
    </recommendedName>
</protein>
<reference evidence="2" key="2">
    <citation type="journal article" date="2021" name="PeerJ">
        <title>Extensive microbial diversity within the chicken gut microbiome revealed by metagenomics and culture.</title>
        <authorList>
            <person name="Gilroy R."/>
            <person name="Ravi A."/>
            <person name="Getino M."/>
            <person name="Pursley I."/>
            <person name="Horton D.L."/>
            <person name="Alikhan N.F."/>
            <person name="Baker D."/>
            <person name="Gharbi K."/>
            <person name="Hall N."/>
            <person name="Watson M."/>
            <person name="Adriaenssens E.M."/>
            <person name="Foster-Nyarko E."/>
            <person name="Jarju S."/>
            <person name="Secka A."/>
            <person name="Antonio M."/>
            <person name="Oren A."/>
            <person name="Chaudhuri R.R."/>
            <person name="La Ragione R."/>
            <person name="Hildebrand F."/>
            <person name="Pallen M.J."/>
        </authorList>
    </citation>
    <scope>NUCLEOTIDE SEQUENCE</scope>
    <source>
        <strain evidence="2">7293</strain>
    </source>
</reference>
<accession>A0A9D9E0F6</accession>
<evidence type="ECO:0000313" key="3">
    <source>
        <dbReference type="Proteomes" id="UP000823615"/>
    </source>
</evidence>
<dbReference type="EMBL" id="JADIMT010000067">
    <property type="protein sequence ID" value="MBO8436422.1"/>
    <property type="molecule type" value="Genomic_DNA"/>
</dbReference>
<proteinExistence type="predicted"/>
<feature type="chain" id="PRO_5039699225" description="DUF5050 domain-containing protein" evidence="1">
    <location>
        <begin position="25"/>
        <end position="521"/>
    </location>
</feature>